<dbReference type="Proteomes" id="UP000317648">
    <property type="component" value="Chromosome"/>
</dbReference>
<organism evidence="3 4">
    <name type="scientific">Lignipirellula cremea</name>
    <dbReference type="NCBI Taxonomy" id="2528010"/>
    <lineage>
        <taxon>Bacteria</taxon>
        <taxon>Pseudomonadati</taxon>
        <taxon>Planctomycetota</taxon>
        <taxon>Planctomycetia</taxon>
        <taxon>Pirellulales</taxon>
        <taxon>Pirellulaceae</taxon>
        <taxon>Lignipirellula</taxon>
    </lineage>
</organism>
<feature type="compositionally biased region" description="Gly residues" evidence="1">
    <location>
        <begin position="289"/>
        <end position="298"/>
    </location>
</feature>
<keyword evidence="2" id="KW-1133">Transmembrane helix</keyword>
<dbReference type="RefSeq" id="WP_197442943.1">
    <property type="nucleotide sequence ID" value="NZ_CP036433.1"/>
</dbReference>
<evidence type="ECO:0000256" key="1">
    <source>
        <dbReference type="SAM" id="MobiDB-lite"/>
    </source>
</evidence>
<keyword evidence="2" id="KW-0472">Membrane</keyword>
<evidence type="ECO:0000313" key="3">
    <source>
        <dbReference type="EMBL" id="QDU92751.1"/>
    </source>
</evidence>
<keyword evidence="4" id="KW-1185">Reference proteome</keyword>
<feature type="compositionally biased region" description="Low complexity" evidence="1">
    <location>
        <begin position="299"/>
        <end position="309"/>
    </location>
</feature>
<feature type="region of interest" description="Disordered" evidence="1">
    <location>
        <begin position="284"/>
        <end position="326"/>
    </location>
</feature>
<keyword evidence="2" id="KW-0812">Transmembrane</keyword>
<reference evidence="3 4" key="1">
    <citation type="submission" date="2019-02" db="EMBL/GenBank/DDBJ databases">
        <title>Deep-cultivation of Planctomycetes and their phenomic and genomic characterization uncovers novel biology.</title>
        <authorList>
            <person name="Wiegand S."/>
            <person name="Jogler M."/>
            <person name="Boedeker C."/>
            <person name="Pinto D."/>
            <person name="Vollmers J."/>
            <person name="Rivas-Marin E."/>
            <person name="Kohn T."/>
            <person name="Peeters S.H."/>
            <person name="Heuer A."/>
            <person name="Rast P."/>
            <person name="Oberbeckmann S."/>
            <person name="Bunk B."/>
            <person name="Jeske O."/>
            <person name="Meyerdierks A."/>
            <person name="Storesund J.E."/>
            <person name="Kallscheuer N."/>
            <person name="Luecker S."/>
            <person name="Lage O.M."/>
            <person name="Pohl T."/>
            <person name="Merkel B.J."/>
            <person name="Hornburger P."/>
            <person name="Mueller R.-W."/>
            <person name="Bruemmer F."/>
            <person name="Labrenz M."/>
            <person name="Spormann A.M."/>
            <person name="Op den Camp H."/>
            <person name="Overmann J."/>
            <person name="Amann R."/>
            <person name="Jetten M.S.M."/>
            <person name="Mascher T."/>
            <person name="Medema M.H."/>
            <person name="Devos D.P."/>
            <person name="Kaster A.-K."/>
            <person name="Ovreas L."/>
            <person name="Rohde M."/>
            <person name="Galperin M.Y."/>
            <person name="Jogler C."/>
        </authorList>
    </citation>
    <scope>NUCLEOTIDE SEQUENCE [LARGE SCALE GENOMIC DNA]</scope>
    <source>
        <strain evidence="3 4">Pla85_3_4</strain>
    </source>
</reference>
<proteinExistence type="predicted"/>
<dbReference type="KEGG" id="lcre:Pla8534_05000"/>
<dbReference type="AlphaFoldDB" id="A0A518DLQ0"/>
<feature type="compositionally biased region" description="Low complexity" evidence="1">
    <location>
        <begin position="403"/>
        <end position="416"/>
    </location>
</feature>
<feature type="compositionally biased region" description="Pro residues" evidence="1">
    <location>
        <begin position="467"/>
        <end position="494"/>
    </location>
</feature>
<name>A0A518DLQ0_9BACT</name>
<feature type="region of interest" description="Disordered" evidence="1">
    <location>
        <begin position="165"/>
        <end position="189"/>
    </location>
</feature>
<feature type="region of interest" description="Disordered" evidence="1">
    <location>
        <begin position="403"/>
        <end position="422"/>
    </location>
</feature>
<evidence type="ECO:0000313" key="4">
    <source>
        <dbReference type="Proteomes" id="UP000317648"/>
    </source>
</evidence>
<gene>
    <name evidence="3" type="ORF">Pla8534_05000</name>
</gene>
<accession>A0A518DLQ0</accession>
<feature type="transmembrane region" description="Helical" evidence="2">
    <location>
        <begin position="15"/>
        <end position="33"/>
    </location>
</feature>
<feature type="region of interest" description="Disordered" evidence="1">
    <location>
        <begin position="457"/>
        <end position="507"/>
    </location>
</feature>
<dbReference type="EMBL" id="CP036433">
    <property type="protein sequence ID" value="QDU92751.1"/>
    <property type="molecule type" value="Genomic_DNA"/>
</dbReference>
<evidence type="ECO:0000256" key="2">
    <source>
        <dbReference type="SAM" id="Phobius"/>
    </source>
</evidence>
<sequence>MDQLKPYLKVLQEHWFWFSCLAICLLTGVMWFLGTGSLKASFQTEYSRIKGKINEANTLASAQEHPNDQSREGMEALIADIKRSVRVAWHKQYDEQGEEIFVWPDGLRESFRNKVKDMRPIEALGFPPNRANTLNFEHRSEYANFIKAELPKLAKIVGARWAPTATTRGNDGAAGSNRPSAETAAPRNTQTTEEVVQWSAANQGAIQNERFDWSDANDRSPTTLELLYAQEDYWVLQALLQIISDTNQNAVSPQQKEVVIRRIDSIEIGKDARAEVGSIMRLSGQAAGPEGGGEGQGVPVGDMGPAPDDGMGGGGGAENVGPSTDPAHLRYVDKNYKRLSAEALRNARNSEEPDLAYLAVAKRMPVRLRLRMNQLAIPRLLVACANADLTVEVRQLRVNRKAAAGGANTSSSTPGNEQTSASVATDAAFPWDVDVEIYGIVYIYNPVDEEKLKFTAENEPGAAPGNPVTPPADPAAPPVDPAAPPVDPAAPPVDPAAEPVDPAAPPV</sequence>
<protein>
    <submittedName>
        <fullName evidence="3">Uncharacterized protein</fullName>
    </submittedName>
</protein>